<dbReference type="OrthoDB" id="1104827at2759"/>
<dbReference type="GeneID" id="42005424"/>
<dbReference type="GO" id="GO:0008318">
    <property type="term" value="F:protein prenyltransferase activity"/>
    <property type="evidence" value="ECO:0007669"/>
    <property type="project" value="InterPro"/>
</dbReference>
<evidence type="ECO:0000256" key="1">
    <source>
        <dbReference type="SAM" id="MobiDB-lite"/>
    </source>
</evidence>
<comment type="caution">
    <text evidence="5">The sequence shown here is derived from an EMBL/GenBank/DDBJ whole genome shotgun (WGS) entry which is preliminary data.</text>
</comment>
<dbReference type="InterPro" id="IPR042201">
    <property type="entry name" value="FH2_Formin_sf"/>
</dbReference>
<feature type="domain" description="FH2" evidence="4">
    <location>
        <begin position="1195"/>
        <end position="1609"/>
    </location>
</feature>
<dbReference type="Pfam" id="PF06371">
    <property type="entry name" value="Drf_GBD"/>
    <property type="match status" value="1"/>
</dbReference>
<accession>A0A507C432</accession>
<feature type="compositionally biased region" description="Basic and acidic residues" evidence="1">
    <location>
        <begin position="1676"/>
        <end position="1691"/>
    </location>
</feature>
<feature type="region of interest" description="Disordered" evidence="1">
    <location>
        <begin position="1666"/>
        <end position="1691"/>
    </location>
</feature>
<dbReference type="SMART" id="SM01139">
    <property type="entry name" value="Drf_FH3"/>
    <property type="match status" value="1"/>
</dbReference>
<feature type="region of interest" description="Disordered" evidence="1">
    <location>
        <begin position="1086"/>
        <end position="1205"/>
    </location>
</feature>
<dbReference type="EMBL" id="QEAO01000027">
    <property type="protein sequence ID" value="TPX32726.1"/>
    <property type="molecule type" value="Genomic_DNA"/>
</dbReference>
<protein>
    <submittedName>
        <fullName evidence="5">Uncharacterized protein</fullName>
    </submittedName>
</protein>
<dbReference type="InterPro" id="IPR051425">
    <property type="entry name" value="Formin_Homology"/>
</dbReference>
<dbReference type="InterPro" id="IPR014768">
    <property type="entry name" value="GBD/FH3_dom"/>
</dbReference>
<dbReference type="Gene3D" id="3.80.10.10">
    <property type="entry name" value="Ribonuclease Inhibitor"/>
    <property type="match status" value="1"/>
</dbReference>
<feature type="domain" description="GBD/FH3" evidence="3">
    <location>
        <begin position="601"/>
        <end position="959"/>
    </location>
</feature>
<dbReference type="PROSITE" id="PS51444">
    <property type="entry name" value="FH2"/>
    <property type="match status" value="1"/>
</dbReference>
<dbReference type="Pfam" id="PF01239">
    <property type="entry name" value="PPTA"/>
    <property type="match status" value="4"/>
</dbReference>
<dbReference type="PANTHER" id="PTHR45725:SF1">
    <property type="entry name" value="DISHEVELLED ASSOCIATED ACTIVATOR OF MORPHOGENESIS, ISOFORM D"/>
    <property type="match status" value="1"/>
</dbReference>
<dbReference type="SUPFAM" id="SSF52058">
    <property type="entry name" value="L domain-like"/>
    <property type="match status" value="1"/>
</dbReference>
<dbReference type="InterPro" id="IPR011989">
    <property type="entry name" value="ARM-like"/>
</dbReference>
<reference evidence="5 6" key="1">
    <citation type="journal article" date="2019" name="Sci. Rep.">
        <title>Comparative genomics of chytrid fungi reveal insights into the obligate biotrophic and pathogenic lifestyle of Synchytrium endobioticum.</title>
        <authorList>
            <person name="van de Vossenberg B.T.L.H."/>
            <person name="Warris S."/>
            <person name="Nguyen H.D.T."/>
            <person name="van Gent-Pelzer M.P.E."/>
            <person name="Joly D.L."/>
            <person name="van de Geest H.C."/>
            <person name="Bonants P.J.M."/>
            <person name="Smith D.S."/>
            <person name="Levesque C.A."/>
            <person name="van der Lee T.A.J."/>
        </authorList>
    </citation>
    <scope>NUCLEOTIDE SEQUENCE [LARGE SCALE GENOMIC DNA]</scope>
    <source>
        <strain evidence="5 6">JEL517</strain>
    </source>
</reference>
<feature type="compositionally biased region" description="Low complexity" evidence="1">
    <location>
        <begin position="1255"/>
        <end position="1270"/>
    </location>
</feature>
<feature type="region of interest" description="Disordered" evidence="1">
    <location>
        <begin position="1255"/>
        <end position="1276"/>
    </location>
</feature>
<evidence type="ECO:0000259" key="4">
    <source>
        <dbReference type="PROSITE" id="PS51444"/>
    </source>
</evidence>
<sequence length="1691" mass="188809">MSEGFSHGISKSSIQAVSEEAEKAHLAKEAAKIKEFLTIVDDMNTRRAAQIYDQGSLELTTHAIIMNSDYYTAWNYRREILVSWFTSLTDDEKQTKCTAELLLTQELVRHQPKSYWLWNHRRWTLSVMPRPNWGRECDLLDAMLNLDSRNFHGWDYRRYVMQASGGIRSPQEEFKYTSKKIEQNFSNYSAWHYRTPEPVEMSGMYFLRTPKDPSIELYAVLVFNQPVKVLSSSAFKLVIDDEEIPIPPKMPYECVQLIKLTPSAIQHKVGQRSVDLYVQAGSLEGKLGIRLERNIHRTAKFSATIHSRAISEVDSNLNVMEFDEVIDEDGAVTATTQLADSSLPQPREVWEREYANLKELSEIEPTSDWCKLTIVYILDELGDRADDAISLLNELILLDPLRQHYFEDLRSKFIWRKLTANISKRVNNVTLADYSRAIHAAHVSYPNQKLTTIPQPYLLTLQSTINLSQNSLRSMASARAFAFVKILGLDDNGIERIEGLSGMPLLDTLSLKRNKINRRDGLLGLRDAVRLDELYLEGLWQNVSEYLIKKNLNKSTIRSTDNMSTLFGKKKPSLKPGAPIVVGTPSEVVSSTKISNGGLNEIMPSEGEVNAAFEGFLAEMALPEDKLSAMRSMPLDRKWGTVDGEKSTPKKYVEVLKGSLQAKELARELQSLEVDLRGEPISWVKEFVAEQGLPLLLDLQKKLFTKSNPSADEKEAQNHCVRSLKAMMNNTYGLITTMQYPDGINNIALALASPSLKVQTLVLEVLAAVCFVTNGHGLILKSMHYYAEVMKHKYRFQKLLLNLDEDSTEVSDESYAYLECQIGCLALINAIVNSPEELDQRVILRNEFMDLGILDKLPALRLIDNSNVRTQLQIFEDEASADNEAIAEALDLQEVDMQDPEALFDSIKAHISDPETHKWFLRVLQHLFVMPLDKYRGPKHWQLIQMVLTQIMFQRHGLVPDILRLNLNMESVVNQLVRQDEYDRAIKSVKESASRINEWEARVTQLEGKDVKKLKVDVAPDSQNNDAPASPVKTSGANLTVAITTEVANALGQATIDLSAAPLPSGVNISPEARQALQQYVDQIVKKAKESSPSRAAPPIPPKSAKAHGTAASVKSSDDTLATHAEIDASAPPPPPPPMMDGAPPPPPPPPGIGGPPPPPPPPGMGGPPPPPPPPGMGGPPPPPGATAEASLFPPKPKLQPHTKMRQLQWSKLPPSQIQNTFWRTLAEKPQSEDRLRREKIDLDELEKMFAAAAPAASSSLGSDGALNSAKSGSKEGLAGKEKKVVTLLDSKRSNNISIMLGRVKMPFKEIRESLIHMEGEKISENLIKMFLASVPTAEESDMIRDYVGHDESKLIELGKAEQFFWEMLKVPRYEERLKALVFKFRFGERTSEVKPQINCILQASKQIKESKKFAKILEIILAVGNWMNADSFRGAAFGFSIDTLQKLGDTKGANGKSFLHYLTRIVDKKFPEAKDLASELTGIDQASKTSLQGINQEIGELLKGFEDLERLANSQDSLPKEDKLKEVIKNFVTANKQSIDELKKLKTDMETTFKSALEFYGEEAKTTPEVFFGMLSTFVHNLQKAQKENDAADEALRKGAQRAPAFGTHEKQSSHVDLTTQIERKGVMDDLITSLKSGDAFRRNEKSRAVTPGKEVKAATGLAVPGYAPPVPPRMDAKELLQKVKRDPAY</sequence>
<gene>
    <name evidence="5" type="ORF">SmJEL517_g04199</name>
</gene>
<keyword evidence="6" id="KW-1185">Reference proteome</keyword>
<dbReference type="Pfam" id="PF02181">
    <property type="entry name" value="FH2"/>
    <property type="match status" value="1"/>
</dbReference>
<name>A0A507C432_9FUNG</name>
<dbReference type="InterPro" id="IPR010472">
    <property type="entry name" value="FH3_dom"/>
</dbReference>
<dbReference type="InterPro" id="IPR015425">
    <property type="entry name" value="FH2_Formin"/>
</dbReference>
<dbReference type="SMART" id="SM01140">
    <property type="entry name" value="Drf_GBD"/>
    <property type="match status" value="1"/>
</dbReference>
<dbReference type="PANTHER" id="PTHR45725">
    <property type="entry name" value="FORMIN HOMOLOGY 2 FAMILY MEMBER"/>
    <property type="match status" value="1"/>
</dbReference>
<dbReference type="STRING" id="1806994.A0A507C432"/>
<feature type="domain" description="DAD" evidence="2">
    <location>
        <begin position="1623"/>
        <end position="1650"/>
    </location>
</feature>
<dbReference type="Pfam" id="PF06367">
    <property type="entry name" value="Drf_FH3"/>
    <property type="match status" value="1"/>
</dbReference>
<dbReference type="GO" id="GO:0031267">
    <property type="term" value="F:small GTPase binding"/>
    <property type="evidence" value="ECO:0007669"/>
    <property type="project" value="InterPro"/>
</dbReference>
<dbReference type="PROSITE" id="PS51232">
    <property type="entry name" value="GBD_FH3"/>
    <property type="match status" value="1"/>
</dbReference>
<dbReference type="Gene3D" id="1.20.58.2220">
    <property type="entry name" value="Formin, FH2 domain"/>
    <property type="match status" value="1"/>
</dbReference>
<dbReference type="SUPFAM" id="SSF48371">
    <property type="entry name" value="ARM repeat"/>
    <property type="match status" value="1"/>
</dbReference>
<dbReference type="Gene3D" id="1.25.10.10">
    <property type="entry name" value="Leucine-rich Repeat Variant"/>
    <property type="match status" value="1"/>
</dbReference>
<dbReference type="GO" id="GO:0030036">
    <property type="term" value="P:actin cytoskeleton organization"/>
    <property type="evidence" value="ECO:0007669"/>
    <property type="project" value="InterPro"/>
</dbReference>
<dbReference type="GO" id="GO:0003779">
    <property type="term" value="F:actin binding"/>
    <property type="evidence" value="ECO:0007669"/>
    <property type="project" value="InterPro"/>
</dbReference>
<dbReference type="Gene3D" id="1.25.40.120">
    <property type="entry name" value="Protein prenylyltransferase"/>
    <property type="match status" value="2"/>
</dbReference>
<dbReference type="Proteomes" id="UP000319731">
    <property type="component" value="Unassembled WGS sequence"/>
</dbReference>
<proteinExistence type="predicted"/>
<evidence type="ECO:0000259" key="2">
    <source>
        <dbReference type="PROSITE" id="PS51231"/>
    </source>
</evidence>
<dbReference type="SMART" id="SM00498">
    <property type="entry name" value="FH2"/>
    <property type="match status" value="1"/>
</dbReference>
<dbReference type="PROSITE" id="PS51231">
    <property type="entry name" value="DAD"/>
    <property type="match status" value="1"/>
</dbReference>
<organism evidence="5 6">
    <name type="scientific">Synchytrium microbalum</name>
    <dbReference type="NCBI Taxonomy" id="1806994"/>
    <lineage>
        <taxon>Eukaryota</taxon>
        <taxon>Fungi</taxon>
        <taxon>Fungi incertae sedis</taxon>
        <taxon>Chytridiomycota</taxon>
        <taxon>Chytridiomycota incertae sedis</taxon>
        <taxon>Chytridiomycetes</taxon>
        <taxon>Synchytriales</taxon>
        <taxon>Synchytriaceae</taxon>
        <taxon>Synchytrium</taxon>
    </lineage>
</organism>
<dbReference type="Gene3D" id="1.10.238.150">
    <property type="entry name" value="Formin, FH3 diaphanous domain"/>
    <property type="match status" value="1"/>
</dbReference>
<dbReference type="RefSeq" id="XP_031023883.1">
    <property type="nucleotide sequence ID" value="XM_031170127.1"/>
</dbReference>
<dbReference type="SUPFAM" id="SSF48439">
    <property type="entry name" value="Protein prenylyltransferase"/>
    <property type="match status" value="1"/>
</dbReference>
<evidence type="ECO:0000313" key="5">
    <source>
        <dbReference type="EMBL" id="TPX32726.1"/>
    </source>
</evidence>
<feature type="compositionally biased region" description="Pro residues" evidence="1">
    <location>
        <begin position="1131"/>
        <end position="1185"/>
    </location>
</feature>
<dbReference type="InterPro" id="IPR014767">
    <property type="entry name" value="DAD_dom"/>
</dbReference>
<dbReference type="InterPro" id="IPR032675">
    <property type="entry name" value="LRR_dom_sf"/>
</dbReference>
<dbReference type="PROSITE" id="PS51147">
    <property type="entry name" value="PFTA"/>
    <property type="match status" value="4"/>
</dbReference>
<dbReference type="InterPro" id="IPR002088">
    <property type="entry name" value="Prenyl_trans_a"/>
</dbReference>
<dbReference type="InterPro" id="IPR016024">
    <property type="entry name" value="ARM-type_fold"/>
</dbReference>
<dbReference type="SUPFAM" id="SSF101447">
    <property type="entry name" value="Formin homology 2 domain (FH2 domain)"/>
    <property type="match status" value="1"/>
</dbReference>
<evidence type="ECO:0000313" key="6">
    <source>
        <dbReference type="Proteomes" id="UP000319731"/>
    </source>
</evidence>
<evidence type="ECO:0000259" key="3">
    <source>
        <dbReference type="PROSITE" id="PS51232"/>
    </source>
</evidence>
<dbReference type="InterPro" id="IPR010473">
    <property type="entry name" value="GTPase-bd"/>
</dbReference>